<dbReference type="Pfam" id="PF06580">
    <property type="entry name" value="His_kinase"/>
    <property type="match status" value="1"/>
</dbReference>
<evidence type="ECO:0000256" key="10">
    <source>
        <dbReference type="ARBA" id="ARBA00023012"/>
    </source>
</evidence>
<dbReference type="GO" id="GO:0005524">
    <property type="term" value="F:ATP binding"/>
    <property type="evidence" value="ECO:0007669"/>
    <property type="project" value="UniProtKB-KW"/>
</dbReference>
<dbReference type="Pfam" id="PF02518">
    <property type="entry name" value="HATPase_c"/>
    <property type="match status" value="1"/>
</dbReference>
<evidence type="ECO:0000256" key="5">
    <source>
        <dbReference type="ARBA" id="ARBA00022553"/>
    </source>
</evidence>
<dbReference type="InterPro" id="IPR003660">
    <property type="entry name" value="HAMP_dom"/>
</dbReference>
<keyword evidence="16" id="KW-1185">Reference proteome</keyword>
<feature type="transmembrane region" description="Helical" evidence="12">
    <location>
        <begin position="267"/>
        <end position="294"/>
    </location>
</feature>
<evidence type="ECO:0000256" key="4">
    <source>
        <dbReference type="ARBA" id="ARBA00022475"/>
    </source>
</evidence>
<dbReference type="AlphaFoldDB" id="A0A9X4QMW3"/>
<feature type="domain" description="HAMP" evidence="14">
    <location>
        <begin position="291"/>
        <end position="343"/>
    </location>
</feature>
<dbReference type="InterPro" id="IPR050640">
    <property type="entry name" value="Bact_2-comp_sensor_kinase"/>
</dbReference>
<dbReference type="InterPro" id="IPR005467">
    <property type="entry name" value="His_kinase_dom"/>
</dbReference>
<evidence type="ECO:0000256" key="9">
    <source>
        <dbReference type="ARBA" id="ARBA00022840"/>
    </source>
</evidence>
<keyword evidence="5" id="KW-0597">Phosphoprotein</keyword>
<proteinExistence type="predicted"/>
<accession>A0A9X4QMW3</accession>
<evidence type="ECO:0000256" key="11">
    <source>
        <dbReference type="ARBA" id="ARBA00023136"/>
    </source>
</evidence>
<keyword evidence="12" id="KW-1133">Transmembrane helix</keyword>
<protein>
    <recommendedName>
        <fullName evidence="3">histidine kinase</fullName>
        <ecNumber evidence="3">2.7.13.3</ecNumber>
    </recommendedName>
</protein>
<evidence type="ECO:0000259" key="13">
    <source>
        <dbReference type="PROSITE" id="PS50109"/>
    </source>
</evidence>
<dbReference type="RefSeq" id="WP_277565988.1">
    <property type="nucleotide sequence ID" value="NZ_JAPDHZ010000003.1"/>
</dbReference>
<keyword evidence="10" id="KW-0902">Two-component regulatory system</keyword>
<dbReference type="Proteomes" id="UP001153387">
    <property type="component" value="Unassembled WGS sequence"/>
</dbReference>
<dbReference type="PROSITE" id="PS50885">
    <property type="entry name" value="HAMP"/>
    <property type="match status" value="1"/>
</dbReference>
<reference evidence="15 16" key="1">
    <citation type="submission" date="2022-10" db="EMBL/GenBank/DDBJ databases">
        <title>Comparative genomic analysis of Cohnella hashimotonis sp. nov., isolated from the International Space Station.</title>
        <authorList>
            <person name="Simpson A."/>
            <person name="Venkateswaran K."/>
        </authorList>
    </citation>
    <scope>NUCLEOTIDE SEQUENCE [LARGE SCALE GENOMIC DNA]</scope>
    <source>
        <strain evidence="15 16">DSM 18997</strain>
    </source>
</reference>
<evidence type="ECO:0000256" key="3">
    <source>
        <dbReference type="ARBA" id="ARBA00012438"/>
    </source>
</evidence>
<dbReference type="SUPFAM" id="SSF158472">
    <property type="entry name" value="HAMP domain-like"/>
    <property type="match status" value="1"/>
</dbReference>
<dbReference type="InterPro" id="IPR004358">
    <property type="entry name" value="Sig_transdc_His_kin-like_C"/>
</dbReference>
<gene>
    <name evidence="15" type="ORF">OMP38_15815</name>
</gene>
<evidence type="ECO:0000256" key="6">
    <source>
        <dbReference type="ARBA" id="ARBA00022679"/>
    </source>
</evidence>
<keyword evidence="11 12" id="KW-0472">Membrane</keyword>
<dbReference type="PANTHER" id="PTHR34220">
    <property type="entry name" value="SENSOR HISTIDINE KINASE YPDA"/>
    <property type="match status" value="1"/>
</dbReference>
<comment type="caution">
    <text evidence="15">The sequence shown here is derived from an EMBL/GenBank/DDBJ whole genome shotgun (WGS) entry which is preliminary data.</text>
</comment>
<comment type="subcellular location">
    <subcellularLocation>
        <location evidence="2">Cell membrane</location>
        <topology evidence="2">Multi-pass membrane protein</topology>
    </subcellularLocation>
</comment>
<dbReference type="Gene3D" id="3.30.565.10">
    <property type="entry name" value="Histidine kinase-like ATPase, C-terminal domain"/>
    <property type="match status" value="1"/>
</dbReference>
<organism evidence="15 16">
    <name type="scientific">Cohnella ginsengisoli</name>
    <dbReference type="NCBI Taxonomy" id="425004"/>
    <lineage>
        <taxon>Bacteria</taxon>
        <taxon>Bacillati</taxon>
        <taxon>Bacillota</taxon>
        <taxon>Bacilli</taxon>
        <taxon>Bacillales</taxon>
        <taxon>Paenibacillaceae</taxon>
        <taxon>Cohnella</taxon>
    </lineage>
</organism>
<dbReference type="Gene3D" id="6.10.340.10">
    <property type="match status" value="1"/>
</dbReference>
<dbReference type="PANTHER" id="PTHR34220:SF7">
    <property type="entry name" value="SENSOR HISTIDINE KINASE YPDA"/>
    <property type="match status" value="1"/>
</dbReference>
<dbReference type="SUPFAM" id="SSF55874">
    <property type="entry name" value="ATPase domain of HSP90 chaperone/DNA topoisomerase II/histidine kinase"/>
    <property type="match status" value="1"/>
</dbReference>
<evidence type="ECO:0000259" key="14">
    <source>
        <dbReference type="PROSITE" id="PS50885"/>
    </source>
</evidence>
<dbReference type="PROSITE" id="PS50109">
    <property type="entry name" value="HIS_KIN"/>
    <property type="match status" value="1"/>
</dbReference>
<keyword evidence="12" id="KW-0812">Transmembrane</keyword>
<dbReference type="SMART" id="SM00304">
    <property type="entry name" value="HAMP"/>
    <property type="match status" value="1"/>
</dbReference>
<evidence type="ECO:0000256" key="1">
    <source>
        <dbReference type="ARBA" id="ARBA00000085"/>
    </source>
</evidence>
<dbReference type="EMBL" id="JAPDHZ010000003">
    <property type="protein sequence ID" value="MDG0792168.1"/>
    <property type="molecule type" value="Genomic_DNA"/>
</dbReference>
<keyword evidence="7" id="KW-0547">Nucleotide-binding</keyword>
<keyword evidence="9" id="KW-0067">ATP-binding</keyword>
<dbReference type="InterPro" id="IPR036890">
    <property type="entry name" value="HATPase_C_sf"/>
</dbReference>
<evidence type="ECO:0000256" key="12">
    <source>
        <dbReference type="SAM" id="Phobius"/>
    </source>
</evidence>
<evidence type="ECO:0000256" key="7">
    <source>
        <dbReference type="ARBA" id="ARBA00022741"/>
    </source>
</evidence>
<comment type="catalytic activity">
    <reaction evidence="1">
        <text>ATP + protein L-histidine = ADP + protein N-phospho-L-histidine.</text>
        <dbReference type="EC" id="2.7.13.3"/>
    </reaction>
</comment>
<keyword evidence="4" id="KW-1003">Cell membrane</keyword>
<evidence type="ECO:0000313" key="16">
    <source>
        <dbReference type="Proteomes" id="UP001153387"/>
    </source>
</evidence>
<evidence type="ECO:0000313" key="15">
    <source>
        <dbReference type="EMBL" id="MDG0792168.1"/>
    </source>
</evidence>
<dbReference type="EC" id="2.7.13.3" evidence="3"/>
<dbReference type="InterPro" id="IPR003594">
    <property type="entry name" value="HATPase_dom"/>
</dbReference>
<dbReference type="InterPro" id="IPR010559">
    <property type="entry name" value="Sig_transdc_His_kin_internal"/>
</dbReference>
<keyword evidence="6" id="KW-0808">Transferase</keyword>
<dbReference type="PRINTS" id="PR00344">
    <property type="entry name" value="BCTRLSENSOR"/>
</dbReference>
<dbReference type="GO" id="GO:0000155">
    <property type="term" value="F:phosphorelay sensor kinase activity"/>
    <property type="evidence" value="ECO:0007669"/>
    <property type="project" value="InterPro"/>
</dbReference>
<feature type="transmembrane region" description="Helical" evidence="12">
    <location>
        <begin position="17"/>
        <end position="37"/>
    </location>
</feature>
<dbReference type="GO" id="GO:0005886">
    <property type="term" value="C:plasma membrane"/>
    <property type="evidence" value="ECO:0007669"/>
    <property type="project" value="UniProtKB-SubCell"/>
</dbReference>
<dbReference type="CDD" id="cd06225">
    <property type="entry name" value="HAMP"/>
    <property type="match status" value="1"/>
</dbReference>
<name>A0A9X4QMW3_9BACL</name>
<evidence type="ECO:0000256" key="2">
    <source>
        <dbReference type="ARBA" id="ARBA00004651"/>
    </source>
</evidence>
<feature type="domain" description="Histidine kinase" evidence="13">
    <location>
        <begin position="454"/>
        <end position="556"/>
    </location>
</feature>
<evidence type="ECO:0000256" key="8">
    <source>
        <dbReference type="ARBA" id="ARBA00022777"/>
    </source>
</evidence>
<keyword evidence="8 15" id="KW-0418">Kinase</keyword>
<dbReference type="SMART" id="SM00387">
    <property type="entry name" value="HATPase_c"/>
    <property type="match status" value="1"/>
</dbReference>
<sequence length="563" mass="63358">MALLLTRFKNLRFKQKLIISYIVVSIIPLLALGTFSYNQASRFLLRQAEQNLDGSIGQIATTINYRSGQYESVINSITQNIVFRQIFMTNPANFPVLYRDYVDPFFSNILSFNKDLLQISVFTDNSDILRGEYILPIALLDRMPWAEGLGDAGSTKWNLVNGKLFAVRPFEADEPPRDGTPRTALLFLSIDADSMLHGLTEVQTEAYGIRIEDRQGRTLYSAYEKLERTDTADRGDYVYMTKEIPETGWRLVCFAPKKSLSVDATSIVNATALIVVICIGVLIFIIGLFSNGFVKRIISLNKKMTMVETGNLKISVSSSARDEIGQLTNKFGHMLANVNRLIEEVYQSKITQKEAELRALQTQINPHFLYNTLSIINWKALEIDAMEISQITNSVSRFYRAVLNKGKSIISVASELENATAYMQIQLIMHNYNFDFACDVEEELLQYDMINIVFQPILENALEHGIDQLRKGSRRGRIALRGQAEGDDMTFEVADNGPGIREELAEEVLTSSSTAGYGLKNVHDRIQIRFGAAYGVWIRGTPGEGTTVYIKFPKFRAPNSSGD</sequence>